<organism evidence="1 2">
    <name type="scientific">Candidatus Thiodiazotropha lotti</name>
    <dbReference type="NCBI Taxonomy" id="2792787"/>
    <lineage>
        <taxon>Bacteria</taxon>
        <taxon>Pseudomonadati</taxon>
        <taxon>Pseudomonadota</taxon>
        <taxon>Gammaproteobacteria</taxon>
        <taxon>Chromatiales</taxon>
        <taxon>Sedimenticolaceae</taxon>
        <taxon>Candidatus Thiodiazotropha</taxon>
    </lineage>
</organism>
<name>A0A9E4K968_9GAMM</name>
<gene>
    <name evidence="1" type="ORF">JAZ04_20315</name>
</gene>
<accession>A0A9E4K968</accession>
<comment type="caution">
    <text evidence="1">The sequence shown here is derived from an EMBL/GenBank/DDBJ whole genome shotgun (WGS) entry which is preliminary data.</text>
</comment>
<dbReference type="AlphaFoldDB" id="A0A9E4K968"/>
<proteinExistence type="predicted"/>
<dbReference type="Proteomes" id="UP000886687">
    <property type="component" value="Unassembled WGS sequence"/>
</dbReference>
<evidence type="ECO:0000313" key="2">
    <source>
        <dbReference type="Proteomes" id="UP000886687"/>
    </source>
</evidence>
<evidence type="ECO:0000313" key="1">
    <source>
        <dbReference type="EMBL" id="MCG7941183.1"/>
    </source>
</evidence>
<reference evidence="1" key="1">
    <citation type="journal article" date="2021" name="Proc. Natl. Acad. Sci. U.S.A.">
        <title>Global biogeography of chemosynthetic symbionts reveals both localized and globally distributed symbiont groups. .</title>
        <authorList>
            <person name="Osvatic J.T."/>
            <person name="Wilkins L.G.E."/>
            <person name="Leibrecht L."/>
            <person name="Leray M."/>
            <person name="Zauner S."/>
            <person name="Polzin J."/>
            <person name="Camacho Y."/>
            <person name="Gros O."/>
            <person name="van Gils J.A."/>
            <person name="Eisen J.A."/>
            <person name="Petersen J.M."/>
            <person name="Yuen B."/>
        </authorList>
    </citation>
    <scope>NUCLEOTIDE SEQUENCE</scope>
    <source>
        <strain evidence="1">MAGL173</strain>
    </source>
</reference>
<sequence length="231" mass="26517">MEQTTLFIVVGGLLVLTLVLASIIQRYNDFVEERNQKVQRILNRVTEIEALIGRIPGLPIPAEAETLLRRDIHARLLALQQMHPKYEGIRQMIQAAEQAIGQVKPESEERLLDTARLEQFSRLSSEISWLLKENRLLTPVTDSVREQLTTKLEFRRVETAYHHHIRQAERLIKGQQLHQAQWYCSQMKTLIEPWSHSNKQAAGWYQEVLKVCKKVSSGLKGEAQSKGSSSS</sequence>
<protein>
    <submittedName>
        <fullName evidence="1">Uncharacterized protein</fullName>
    </submittedName>
</protein>
<dbReference type="EMBL" id="JAEPDI010000024">
    <property type="protein sequence ID" value="MCG7941183.1"/>
    <property type="molecule type" value="Genomic_DNA"/>
</dbReference>